<reference evidence="2" key="1">
    <citation type="journal article" date="2023" name="Hortic. Res.">
        <title>A chromosome-level phased genome enabling allele-level studies in sweet orange: a case study on citrus Huanglongbing tolerance.</title>
        <authorList>
            <person name="Wu B."/>
            <person name="Yu Q."/>
            <person name="Deng Z."/>
            <person name="Duan Y."/>
            <person name="Luo F."/>
            <person name="Gmitter F. Jr."/>
        </authorList>
    </citation>
    <scope>NUCLEOTIDE SEQUENCE [LARGE SCALE GENOMIC DNA]</scope>
    <source>
        <strain evidence="2">cv. Valencia</strain>
    </source>
</reference>
<gene>
    <name evidence="1" type="ORF">KPL71_020981</name>
</gene>
<proteinExistence type="predicted"/>
<dbReference type="Proteomes" id="UP000829398">
    <property type="component" value="Chromosome 7"/>
</dbReference>
<name>A0ACB8JE97_CITSI</name>
<comment type="caution">
    <text evidence="1">The sequence shown here is derived from an EMBL/GenBank/DDBJ whole genome shotgun (WGS) entry which is preliminary data.</text>
</comment>
<organism evidence="1 2">
    <name type="scientific">Citrus sinensis</name>
    <name type="common">Sweet orange</name>
    <name type="synonym">Citrus aurantium var. sinensis</name>
    <dbReference type="NCBI Taxonomy" id="2711"/>
    <lineage>
        <taxon>Eukaryota</taxon>
        <taxon>Viridiplantae</taxon>
        <taxon>Streptophyta</taxon>
        <taxon>Embryophyta</taxon>
        <taxon>Tracheophyta</taxon>
        <taxon>Spermatophyta</taxon>
        <taxon>Magnoliopsida</taxon>
        <taxon>eudicotyledons</taxon>
        <taxon>Gunneridae</taxon>
        <taxon>Pentapetalae</taxon>
        <taxon>rosids</taxon>
        <taxon>malvids</taxon>
        <taxon>Sapindales</taxon>
        <taxon>Rutaceae</taxon>
        <taxon>Aurantioideae</taxon>
        <taxon>Citrus</taxon>
    </lineage>
</organism>
<sequence>MGNILGIQLTCDALSTGFINCTRRKAAYVSRLEHNLIAIQTQLQKLIEAKNDVMTRVANAEQQQLRRLNKVQGWLSRVEAVEAEVGELTRDSSQEIEKLCLGGYCSKNCKSSYKFGKKVSKKLQLVATLMDEGAFEVVAEKVPQPAVDEKPLQPTIVGLESTFDKVWRCLVEGQFGIIGLYGMGGVGKTTLLAQINNKFLHTPNYFDIVIWVVVSKDMQLERIQQKIGERIGWLQNRSFEEKASGIFNLLSKMKFLLLLDDIWERIDLAKMGVPFPASSRNASKIVFTTRLVDVCGLMEAQKTFKVECLADQDAWELFQKKVGEETLESHPDIPELAQTVANECSGLPLALITTGRAMSSKKTPEEWSYAIQMLRRSAYEFPGMEKEVFRLLKFSYDSLSSDVLRSCLLYCSLFPEDYQISKIELIECWIGESFLKENDGINGVHNQGYYIIGVLVHACLLEEAGSDYVKLHDVIRDMTLWIACEVENENFLVSAGIELTEPPEVKKWEDKRRISLMRNKIVILPITPICPHLTTLFLGINMLDTVPSDFFDFMPSLKVLNLSKNRLLSQLPSGISNLVSLQYLNLSETFIKELPNELKALTNLKCLNLEYMRYLYMIPPQLLCNFSGLKVLRMLDCGSANTVPVDSALFGGSEILVEELITLKHLNVLSVTLRSFYALRRLLSRQQYKSCKYALELRRCEDSRSWNILSIADLKYLDKLDFVYCTSLEELKVDYAEVQTTREPYGFNSLQSVTIDCCSKLREMTWLVFAPNLKVVHIERCYGMEEIISVWKVEEVPGLKPFAKLQYLRLQVLRNLKKICLNALPFPNLLELFVSGCPNLKKLPLDYNSAKERKLVIRGEQHWWNELQWKDEATLNAFTPCFKSI</sequence>
<evidence type="ECO:0000313" key="1">
    <source>
        <dbReference type="EMBL" id="KAH9715225.1"/>
    </source>
</evidence>
<accession>A0ACB8JE97</accession>
<dbReference type="EMBL" id="CM039176">
    <property type="protein sequence ID" value="KAH9715225.1"/>
    <property type="molecule type" value="Genomic_DNA"/>
</dbReference>
<evidence type="ECO:0000313" key="2">
    <source>
        <dbReference type="Proteomes" id="UP000829398"/>
    </source>
</evidence>
<protein>
    <submittedName>
        <fullName evidence="1">Disease resistance protein</fullName>
    </submittedName>
</protein>
<keyword evidence="2" id="KW-1185">Reference proteome</keyword>